<keyword evidence="2 4" id="KW-0479">Metal-binding</keyword>
<dbReference type="PANTHER" id="PTHR43175:SF3">
    <property type="entry name" value="CARBON DISULFIDE HYDROLASE"/>
    <property type="match status" value="1"/>
</dbReference>
<dbReference type="Pfam" id="PF00484">
    <property type="entry name" value="Pro_CA"/>
    <property type="match status" value="1"/>
</dbReference>
<dbReference type="SMART" id="SM00947">
    <property type="entry name" value="Pro_CA"/>
    <property type="match status" value="1"/>
</dbReference>
<evidence type="ECO:0000256" key="1">
    <source>
        <dbReference type="ARBA" id="ARBA00006217"/>
    </source>
</evidence>
<sequence length="183" mass="19939">MAATKHLPQRVQDIIAKNEVFAASYPAAVPKMVDMRARSRSTGTGLAIITCMDPRVVPEDYFGPDLRAAVLRNAGGHARPDTIASLVLFRSLSDFKTVAVVQHTDCGATHLTDDQITREAKERTPKAAAEIDAMHFGCFKEQDLENSVKVNVDILRATTALEGVQVLGFVLETETGVARLLDY</sequence>
<dbReference type="GO" id="GO:0008270">
    <property type="term" value="F:zinc ion binding"/>
    <property type="evidence" value="ECO:0007669"/>
    <property type="project" value="UniProtKB-UniRule"/>
</dbReference>
<dbReference type="GO" id="GO:0004089">
    <property type="term" value="F:carbonate dehydratase activity"/>
    <property type="evidence" value="ECO:0007669"/>
    <property type="project" value="UniProtKB-UniRule"/>
</dbReference>
<comment type="cofactor">
    <cofactor evidence="4">
        <name>Zn(2+)</name>
        <dbReference type="ChEBI" id="CHEBI:29105"/>
    </cofactor>
    <text evidence="4">Binds 1 zinc ion per subunit.</text>
</comment>
<dbReference type="EMBL" id="VIBQ01000010">
    <property type="protein sequence ID" value="KAB8338706.1"/>
    <property type="molecule type" value="Genomic_DNA"/>
</dbReference>
<proteinExistence type="inferred from homology"/>
<feature type="binding site" evidence="4">
    <location>
        <position position="53"/>
    </location>
    <ligand>
        <name>Zn(2+)</name>
        <dbReference type="ChEBI" id="CHEBI:29105"/>
    </ligand>
</feature>
<feature type="binding site" evidence="4">
    <location>
        <position position="106"/>
    </location>
    <ligand>
        <name>Zn(2+)</name>
        <dbReference type="ChEBI" id="CHEBI:29105"/>
    </ligand>
</feature>
<protein>
    <recommendedName>
        <fullName evidence="5">Carbonic anhydrase</fullName>
        <ecNumber evidence="5">4.2.1.1</ecNumber>
    </recommendedName>
    <alternativeName>
        <fullName evidence="5">Carbonate dehydratase</fullName>
    </alternativeName>
</protein>
<dbReference type="OrthoDB" id="10248475at2759"/>
<evidence type="ECO:0000313" key="7">
    <source>
        <dbReference type="Proteomes" id="UP000327013"/>
    </source>
</evidence>
<evidence type="ECO:0000256" key="5">
    <source>
        <dbReference type="RuleBase" id="RU003956"/>
    </source>
</evidence>
<comment type="catalytic activity">
    <reaction evidence="5">
        <text>hydrogencarbonate + H(+) = CO2 + H2O</text>
        <dbReference type="Rhea" id="RHEA:10748"/>
        <dbReference type="ChEBI" id="CHEBI:15377"/>
        <dbReference type="ChEBI" id="CHEBI:15378"/>
        <dbReference type="ChEBI" id="CHEBI:16526"/>
        <dbReference type="ChEBI" id="CHEBI:17544"/>
        <dbReference type="EC" id="4.2.1.1"/>
    </reaction>
</comment>
<accession>A0A5N6KPX2</accession>
<comment type="caution">
    <text evidence="6">The sequence shown here is derived from an EMBL/GenBank/DDBJ whole genome shotgun (WGS) entry which is preliminary data.</text>
</comment>
<evidence type="ECO:0000256" key="3">
    <source>
        <dbReference type="ARBA" id="ARBA00022833"/>
    </source>
</evidence>
<organism evidence="6 7">
    <name type="scientific">Carpinus fangiana</name>
    <dbReference type="NCBI Taxonomy" id="176857"/>
    <lineage>
        <taxon>Eukaryota</taxon>
        <taxon>Viridiplantae</taxon>
        <taxon>Streptophyta</taxon>
        <taxon>Embryophyta</taxon>
        <taxon>Tracheophyta</taxon>
        <taxon>Spermatophyta</taxon>
        <taxon>Magnoliopsida</taxon>
        <taxon>eudicotyledons</taxon>
        <taxon>Gunneridae</taxon>
        <taxon>Pentapetalae</taxon>
        <taxon>rosids</taxon>
        <taxon>fabids</taxon>
        <taxon>Fagales</taxon>
        <taxon>Betulaceae</taxon>
        <taxon>Carpinus</taxon>
    </lineage>
</organism>
<dbReference type="Gene3D" id="3.40.1050.10">
    <property type="entry name" value="Carbonic anhydrase"/>
    <property type="match status" value="1"/>
</dbReference>
<keyword evidence="3 4" id="KW-0862">Zinc</keyword>
<name>A0A5N6KPX2_9ROSI</name>
<dbReference type="SUPFAM" id="SSF53056">
    <property type="entry name" value="beta-carbonic anhydrase, cab"/>
    <property type="match status" value="1"/>
</dbReference>
<dbReference type="PANTHER" id="PTHR43175">
    <property type="entry name" value="CARBONIC ANHYDRASE"/>
    <property type="match status" value="1"/>
</dbReference>
<dbReference type="InterPro" id="IPR001765">
    <property type="entry name" value="Carbonic_anhydrase"/>
</dbReference>
<feature type="binding site" evidence="4">
    <location>
        <position position="51"/>
    </location>
    <ligand>
        <name>Zn(2+)</name>
        <dbReference type="ChEBI" id="CHEBI:29105"/>
    </ligand>
</feature>
<dbReference type="Proteomes" id="UP000327013">
    <property type="component" value="Unassembled WGS sequence"/>
</dbReference>
<evidence type="ECO:0000256" key="2">
    <source>
        <dbReference type="ARBA" id="ARBA00022723"/>
    </source>
</evidence>
<dbReference type="AlphaFoldDB" id="A0A5N6KPX2"/>
<dbReference type="InterPro" id="IPR036874">
    <property type="entry name" value="Carbonic_anhydrase_sf"/>
</dbReference>
<comment type="function">
    <text evidence="5">Reversible hydration of carbon dioxide.</text>
</comment>
<keyword evidence="7" id="KW-1185">Reference proteome</keyword>
<evidence type="ECO:0000313" key="6">
    <source>
        <dbReference type="EMBL" id="KAB8338706.1"/>
    </source>
</evidence>
<evidence type="ECO:0000256" key="4">
    <source>
        <dbReference type="PIRSR" id="PIRSR601765-1"/>
    </source>
</evidence>
<keyword evidence="5" id="KW-0456">Lyase</keyword>
<gene>
    <name evidence="6" type="ORF">FH972_021651</name>
</gene>
<reference evidence="6 7" key="1">
    <citation type="submission" date="2019-06" db="EMBL/GenBank/DDBJ databases">
        <title>A chromosomal-level reference genome of Carpinus fangiana (Coryloideae, Betulaceae).</title>
        <authorList>
            <person name="Yang X."/>
            <person name="Wang Z."/>
            <person name="Zhang L."/>
            <person name="Hao G."/>
            <person name="Liu J."/>
            <person name="Yang Y."/>
        </authorList>
    </citation>
    <scope>NUCLEOTIDE SEQUENCE [LARGE SCALE GENOMIC DNA]</scope>
    <source>
        <strain evidence="6">Cfa_2016G</strain>
        <tissue evidence="6">Leaf</tissue>
    </source>
</reference>
<feature type="binding site" evidence="4">
    <location>
        <position position="103"/>
    </location>
    <ligand>
        <name>Zn(2+)</name>
        <dbReference type="ChEBI" id="CHEBI:29105"/>
    </ligand>
</feature>
<comment type="similarity">
    <text evidence="1 5">Belongs to the beta-class carbonic anhydrase family.</text>
</comment>
<dbReference type="EC" id="4.2.1.1" evidence="5"/>